<dbReference type="EMBL" id="PNBA02000011">
    <property type="protein sequence ID" value="KAG6408452.1"/>
    <property type="molecule type" value="Genomic_DNA"/>
</dbReference>
<organism evidence="15">
    <name type="scientific">Salvia splendens</name>
    <name type="common">Scarlet sage</name>
    <dbReference type="NCBI Taxonomy" id="180675"/>
    <lineage>
        <taxon>Eukaryota</taxon>
        <taxon>Viridiplantae</taxon>
        <taxon>Streptophyta</taxon>
        <taxon>Embryophyta</taxon>
        <taxon>Tracheophyta</taxon>
        <taxon>Spermatophyta</taxon>
        <taxon>Magnoliopsida</taxon>
        <taxon>eudicotyledons</taxon>
        <taxon>Gunneridae</taxon>
        <taxon>Pentapetalae</taxon>
        <taxon>asterids</taxon>
        <taxon>lamiids</taxon>
        <taxon>Lamiales</taxon>
        <taxon>Lamiaceae</taxon>
        <taxon>Nepetoideae</taxon>
        <taxon>Mentheae</taxon>
        <taxon>Salviinae</taxon>
        <taxon>Salvia</taxon>
        <taxon>Salvia subgen. Calosphace</taxon>
        <taxon>core Calosphace</taxon>
    </lineage>
</organism>
<evidence type="ECO:0000256" key="3">
    <source>
        <dbReference type="ARBA" id="ARBA00012513"/>
    </source>
</evidence>
<dbReference type="Gene3D" id="1.10.10.10">
    <property type="entry name" value="Winged helix-like DNA-binding domain superfamily/Winged helix DNA-binding domain"/>
    <property type="match status" value="1"/>
</dbReference>
<evidence type="ECO:0000256" key="2">
    <source>
        <dbReference type="ARBA" id="ARBA00009196"/>
    </source>
</evidence>
<keyword evidence="4" id="KW-0723">Serine/threonine-protein kinase</keyword>
<keyword evidence="9" id="KW-0067">ATP-binding</keyword>
<evidence type="ECO:0000256" key="8">
    <source>
        <dbReference type="ARBA" id="ARBA00022777"/>
    </source>
</evidence>
<dbReference type="Gene3D" id="3.30.200.20">
    <property type="entry name" value="Phosphorylase Kinase, domain 1"/>
    <property type="match status" value="1"/>
</dbReference>
<feature type="compositionally biased region" description="Acidic residues" evidence="13">
    <location>
        <begin position="387"/>
        <end position="404"/>
    </location>
</feature>
<keyword evidence="7" id="KW-0547">Nucleotide-binding</keyword>
<dbReference type="EC" id="2.7.11.1" evidence="3"/>
<dbReference type="GO" id="GO:0030490">
    <property type="term" value="P:maturation of SSU-rRNA"/>
    <property type="evidence" value="ECO:0007669"/>
    <property type="project" value="TreeGrafter"/>
</dbReference>
<evidence type="ECO:0000256" key="7">
    <source>
        <dbReference type="ARBA" id="ARBA00022741"/>
    </source>
</evidence>
<dbReference type="Gene3D" id="1.10.510.10">
    <property type="entry name" value="Transferase(Phosphotransferase) domain 1"/>
    <property type="match status" value="1"/>
</dbReference>
<dbReference type="SUPFAM" id="SSF56112">
    <property type="entry name" value="Protein kinase-like (PK-like)"/>
    <property type="match status" value="1"/>
</dbReference>
<dbReference type="AlphaFoldDB" id="A0A8X8ZKB7"/>
<dbReference type="GO" id="GO:0005829">
    <property type="term" value="C:cytosol"/>
    <property type="evidence" value="ECO:0007669"/>
    <property type="project" value="TreeGrafter"/>
</dbReference>
<dbReference type="InterPro" id="IPR030484">
    <property type="entry name" value="Rio2"/>
</dbReference>
<evidence type="ECO:0000313" key="15">
    <source>
        <dbReference type="EMBL" id="KAG6408452.1"/>
    </source>
</evidence>
<comment type="catalytic activity">
    <reaction evidence="11">
        <text>L-threonyl-[protein] + ATP = O-phospho-L-threonyl-[protein] + ADP + H(+)</text>
        <dbReference type="Rhea" id="RHEA:46608"/>
        <dbReference type="Rhea" id="RHEA-COMP:11060"/>
        <dbReference type="Rhea" id="RHEA-COMP:11605"/>
        <dbReference type="ChEBI" id="CHEBI:15378"/>
        <dbReference type="ChEBI" id="CHEBI:30013"/>
        <dbReference type="ChEBI" id="CHEBI:30616"/>
        <dbReference type="ChEBI" id="CHEBI:61977"/>
        <dbReference type="ChEBI" id="CHEBI:456216"/>
        <dbReference type="EC" id="2.7.11.1"/>
    </reaction>
</comment>
<keyword evidence="16" id="KW-1185">Reference proteome</keyword>
<gene>
    <name evidence="15" type="ORF">SASPL_131465</name>
</gene>
<dbReference type="GO" id="GO:0004674">
    <property type="term" value="F:protein serine/threonine kinase activity"/>
    <property type="evidence" value="ECO:0007669"/>
    <property type="project" value="UniProtKB-KW"/>
</dbReference>
<dbReference type="CDD" id="cd05144">
    <property type="entry name" value="RIO2_C"/>
    <property type="match status" value="1"/>
</dbReference>
<dbReference type="GO" id="GO:0046872">
    <property type="term" value="F:metal ion binding"/>
    <property type="evidence" value="ECO:0007669"/>
    <property type="project" value="UniProtKB-KW"/>
</dbReference>
<protein>
    <recommendedName>
        <fullName evidence="3">non-specific serine/threonine protein kinase</fullName>
        <ecNumber evidence="3">2.7.11.1</ecNumber>
    </recommendedName>
</protein>
<comment type="cofactor">
    <cofactor evidence="1">
        <name>Mg(2+)</name>
        <dbReference type="ChEBI" id="CHEBI:18420"/>
    </cofactor>
</comment>
<evidence type="ECO:0000256" key="4">
    <source>
        <dbReference type="ARBA" id="ARBA00022527"/>
    </source>
</evidence>
<feature type="region of interest" description="Disordered" evidence="13">
    <location>
        <begin position="364"/>
        <end position="413"/>
    </location>
</feature>
<evidence type="ECO:0000256" key="11">
    <source>
        <dbReference type="ARBA" id="ARBA00047899"/>
    </source>
</evidence>
<evidence type="ECO:0000256" key="5">
    <source>
        <dbReference type="ARBA" id="ARBA00022679"/>
    </source>
</evidence>
<evidence type="ECO:0000256" key="1">
    <source>
        <dbReference type="ARBA" id="ARBA00001946"/>
    </source>
</evidence>
<dbReference type="InterPro" id="IPR011009">
    <property type="entry name" value="Kinase-like_dom_sf"/>
</dbReference>
<keyword evidence="5" id="KW-0808">Transferase</keyword>
<dbReference type="InterPro" id="IPR036390">
    <property type="entry name" value="WH_DNA-bd_sf"/>
</dbReference>
<dbReference type="Pfam" id="PF01163">
    <property type="entry name" value="RIO1"/>
    <property type="match status" value="1"/>
</dbReference>
<dbReference type="InterPro" id="IPR000687">
    <property type="entry name" value="RIO_kinase"/>
</dbReference>
<comment type="similarity">
    <text evidence="2">Belongs to the protein kinase superfamily. RIO-type Ser/Thr kinase family.</text>
</comment>
<name>A0A8X8ZKB7_SALSN</name>
<dbReference type="GO" id="GO:0005634">
    <property type="term" value="C:nucleus"/>
    <property type="evidence" value="ECO:0007669"/>
    <property type="project" value="TreeGrafter"/>
</dbReference>
<reference evidence="15" key="1">
    <citation type="submission" date="2018-01" db="EMBL/GenBank/DDBJ databases">
        <authorList>
            <person name="Mao J.F."/>
        </authorList>
    </citation>
    <scope>NUCLEOTIDE SEQUENCE</scope>
    <source>
        <strain evidence="15">Huo1</strain>
        <tissue evidence="15">Leaf</tissue>
    </source>
</reference>
<dbReference type="InterPro" id="IPR036388">
    <property type="entry name" value="WH-like_DNA-bd_sf"/>
</dbReference>
<evidence type="ECO:0000256" key="13">
    <source>
        <dbReference type="SAM" id="MobiDB-lite"/>
    </source>
</evidence>
<keyword evidence="8" id="KW-0418">Kinase</keyword>
<reference evidence="15" key="2">
    <citation type="submission" date="2020-08" db="EMBL/GenBank/DDBJ databases">
        <title>Plant Genome Project.</title>
        <authorList>
            <person name="Zhang R.-G."/>
        </authorList>
    </citation>
    <scope>NUCLEOTIDE SEQUENCE</scope>
    <source>
        <strain evidence="15">Huo1</strain>
        <tissue evidence="15">Leaf</tissue>
    </source>
</reference>
<evidence type="ECO:0000256" key="12">
    <source>
        <dbReference type="ARBA" id="ARBA00048679"/>
    </source>
</evidence>
<dbReference type="GO" id="GO:0030688">
    <property type="term" value="C:preribosome, small subunit precursor"/>
    <property type="evidence" value="ECO:0007669"/>
    <property type="project" value="TreeGrafter"/>
</dbReference>
<evidence type="ECO:0000313" key="16">
    <source>
        <dbReference type="Proteomes" id="UP000298416"/>
    </source>
</evidence>
<dbReference type="Proteomes" id="UP000298416">
    <property type="component" value="Unassembled WGS sequence"/>
</dbReference>
<dbReference type="PANTHER" id="PTHR45852:SF1">
    <property type="entry name" value="SERINE_THREONINE-PROTEIN KINASE RIO2"/>
    <property type="match status" value="1"/>
</dbReference>
<comment type="caution">
    <text evidence="15">The sequence shown here is derived from an EMBL/GenBank/DDBJ whole genome shotgun (WGS) entry which is preliminary data.</text>
</comment>
<evidence type="ECO:0000256" key="9">
    <source>
        <dbReference type="ARBA" id="ARBA00022840"/>
    </source>
</evidence>
<dbReference type="SMART" id="SM00090">
    <property type="entry name" value="RIO"/>
    <property type="match status" value="1"/>
</dbReference>
<keyword evidence="6" id="KW-0479">Metal-binding</keyword>
<feature type="compositionally biased region" description="Basic and acidic residues" evidence="13">
    <location>
        <begin position="375"/>
        <end position="386"/>
    </location>
</feature>
<evidence type="ECO:0000256" key="10">
    <source>
        <dbReference type="ARBA" id="ARBA00022842"/>
    </source>
</evidence>
<dbReference type="SUPFAM" id="SSF46785">
    <property type="entry name" value="Winged helix' DNA-binding domain"/>
    <property type="match status" value="1"/>
</dbReference>
<dbReference type="GO" id="GO:0005524">
    <property type="term" value="F:ATP binding"/>
    <property type="evidence" value="ECO:0007669"/>
    <property type="project" value="UniProtKB-KW"/>
</dbReference>
<dbReference type="FunFam" id="3.30.200.20:FF:000052">
    <property type="entry name" value="Serine/threonine-protein kinase RIO2"/>
    <property type="match status" value="1"/>
</dbReference>
<dbReference type="PANTHER" id="PTHR45852">
    <property type="entry name" value="SER/THR-PROTEIN KINASE RIO2"/>
    <property type="match status" value="1"/>
</dbReference>
<feature type="domain" description="RIO kinase" evidence="14">
    <location>
        <begin position="35"/>
        <end position="259"/>
    </location>
</feature>
<accession>A0A8X8ZKB7</accession>
<dbReference type="InterPro" id="IPR018934">
    <property type="entry name" value="RIO_dom"/>
</dbReference>
<evidence type="ECO:0000256" key="6">
    <source>
        <dbReference type="ARBA" id="ARBA00022723"/>
    </source>
</evidence>
<sequence>MKLDVNALRYLTKDDFRVLTAVEMGMRNCILGVDDGFRLTYLGYDFLAIKTLVNRGVFASVGRQIGVGKESDIFEVGTEDGTVLAMKLHRLGRVSFRAVKSKRDYLRHRRSFNWLYLSRLAAIKEFAFMKAWKNMVFLFQMQWIAIGIVLSCHSSKVTRCKCISCVKELPNPDTLFETILGLVVRLAEHGLIHCDFNEFNIMIDDDEKVTMIDFPQMISVSHRNAQMYFDRDIECIFKFFRKRFHLSFDKKEIECDDSDVELGGSCRPQFSDINKVSGVLDKELEASGFTRKDQDDMEKFVDGDVEEDLGSDSGESEDADDTAQHINDATLSGFESLSLTKEEGDNLHEGDSEANQNILRQHTSNEARQSSEMAWEDRQVEHHDSSADDNSEEEEEEEHDDDPELEKRLTKQRQRAIQAARGRRKGCMFDFWGCPIIVVCRWTLHHLKFEKRSLMIRHRILALASVLVLSLLSPPDQPGLNMIFEYRLSRNDIADFSHYAGVEAIEEEHPEEDSNLKGILEENDVDKY</sequence>
<evidence type="ECO:0000259" key="14">
    <source>
        <dbReference type="SMART" id="SM00090"/>
    </source>
</evidence>
<comment type="catalytic activity">
    <reaction evidence="12">
        <text>L-seryl-[protein] + ATP = O-phospho-L-seryl-[protein] + ADP + H(+)</text>
        <dbReference type="Rhea" id="RHEA:17989"/>
        <dbReference type="Rhea" id="RHEA-COMP:9863"/>
        <dbReference type="Rhea" id="RHEA-COMP:11604"/>
        <dbReference type="ChEBI" id="CHEBI:15378"/>
        <dbReference type="ChEBI" id="CHEBI:29999"/>
        <dbReference type="ChEBI" id="CHEBI:30616"/>
        <dbReference type="ChEBI" id="CHEBI:83421"/>
        <dbReference type="ChEBI" id="CHEBI:456216"/>
        <dbReference type="EC" id="2.7.11.1"/>
    </reaction>
</comment>
<proteinExistence type="inferred from homology"/>
<keyword evidence="10" id="KW-0460">Magnesium</keyword>